<sequence length="371" mass="40852">MAGERRVREIVVIGAGVIGLTTAVKIQESSGYQVTIIAETLPTDPKTIRYTSHWAGANHVSGLERETFDVMWNMSEPGQPTEGCFLRAPHTAYNREPISRLNPLEFMPNFKILAAADIPDGAGTGGISFDTITVDVPVYLNYLLSRFLSRGGSIVRGSVQDISQVVENGARAFIQTPAYPRIDHREQRHPPDAIVVCVGIGARFLGGVEDKSMYPLRGQTILLRSPWVRFGRLALDPNGEWTYVIPRRSGEVIIGGTKDADDWFPTPRPETTRDILARVFELAPELAPPEVRAARRPTVDDLIPLIIEEGCGLRPAREGGIRLEVEWISFQETKVPIVHNYGHGGTGYQSSWGSASEALKLLEDALTDSEN</sequence>
<dbReference type="EMBL" id="ML208601">
    <property type="protein sequence ID" value="TFK62159.1"/>
    <property type="molecule type" value="Genomic_DNA"/>
</dbReference>
<evidence type="ECO:0000313" key="2">
    <source>
        <dbReference type="Proteomes" id="UP000308600"/>
    </source>
</evidence>
<name>A0ACD3A9T3_9AGAR</name>
<dbReference type="Proteomes" id="UP000308600">
    <property type="component" value="Unassembled WGS sequence"/>
</dbReference>
<gene>
    <name evidence="1" type="ORF">BDN72DRAFT_872599</name>
</gene>
<reference evidence="1 2" key="1">
    <citation type="journal article" date="2019" name="Nat. Ecol. Evol.">
        <title>Megaphylogeny resolves global patterns of mushroom evolution.</title>
        <authorList>
            <person name="Varga T."/>
            <person name="Krizsan K."/>
            <person name="Foldi C."/>
            <person name="Dima B."/>
            <person name="Sanchez-Garcia M."/>
            <person name="Sanchez-Ramirez S."/>
            <person name="Szollosi G.J."/>
            <person name="Szarkandi J.G."/>
            <person name="Papp V."/>
            <person name="Albert L."/>
            <person name="Andreopoulos W."/>
            <person name="Angelini C."/>
            <person name="Antonin V."/>
            <person name="Barry K.W."/>
            <person name="Bougher N.L."/>
            <person name="Buchanan P."/>
            <person name="Buyck B."/>
            <person name="Bense V."/>
            <person name="Catcheside P."/>
            <person name="Chovatia M."/>
            <person name="Cooper J."/>
            <person name="Damon W."/>
            <person name="Desjardin D."/>
            <person name="Finy P."/>
            <person name="Geml J."/>
            <person name="Haridas S."/>
            <person name="Hughes K."/>
            <person name="Justo A."/>
            <person name="Karasinski D."/>
            <person name="Kautmanova I."/>
            <person name="Kiss B."/>
            <person name="Kocsube S."/>
            <person name="Kotiranta H."/>
            <person name="LaButti K.M."/>
            <person name="Lechner B.E."/>
            <person name="Liimatainen K."/>
            <person name="Lipzen A."/>
            <person name="Lukacs Z."/>
            <person name="Mihaltcheva S."/>
            <person name="Morgado L.N."/>
            <person name="Niskanen T."/>
            <person name="Noordeloos M.E."/>
            <person name="Ohm R.A."/>
            <person name="Ortiz-Santana B."/>
            <person name="Ovrebo C."/>
            <person name="Racz N."/>
            <person name="Riley R."/>
            <person name="Savchenko A."/>
            <person name="Shiryaev A."/>
            <person name="Soop K."/>
            <person name="Spirin V."/>
            <person name="Szebenyi C."/>
            <person name="Tomsovsky M."/>
            <person name="Tulloss R.E."/>
            <person name="Uehling J."/>
            <person name="Grigoriev I.V."/>
            <person name="Vagvolgyi C."/>
            <person name="Papp T."/>
            <person name="Martin F.M."/>
            <person name="Miettinen O."/>
            <person name="Hibbett D.S."/>
            <person name="Nagy L.G."/>
        </authorList>
    </citation>
    <scope>NUCLEOTIDE SEQUENCE [LARGE SCALE GENOMIC DNA]</scope>
    <source>
        <strain evidence="1 2">NL-1719</strain>
    </source>
</reference>
<organism evidence="1 2">
    <name type="scientific">Pluteus cervinus</name>
    <dbReference type="NCBI Taxonomy" id="181527"/>
    <lineage>
        <taxon>Eukaryota</taxon>
        <taxon>Fungi</taxon>
        <taxon>Dikarya</taxon>
        <taxon>Basidiomycota</taxon>
        <taxon>Agaricomycotina</taxon>
        <taxon>Agaricomycetes</taxon>
        <taxon>Agaricomycetidae</taxon>
        <taxon>Agaricales</taxon>
        <taxon>Pluteineae</taxon>
        <taxon>Pluteaceae</taxon>
        <taxon>Pluteus</taxon>
    </lineage>
</organism>
<proteinExistence type="predicted"/>
<accession>A0ACD3A9T3</accession>
<protein>
    <submittedName>
        <fullName evidence="1">D-amino-acid oxidase</fullName>
    </submittedName>
</protein>
<evidence type="ECO:0000313" key="1">
    <source>
        <dbReference type="EMBL" id="TFK62159.1"/>
    </source>
</evidence>
<keyword evidence="2" id="KW-1185">Reference proteome</keyword>